<proteinExistence type="inferred from homology"/>
<feature type="active site" description="Proton acceptor" evidence="13">
    <location>
        <position position="333"/>
    </location>
</feature>
<evidence type="ECO:0000256" key="8">
    <source>
        <dbReference type="ARBA" id="ARBA00022741"/>
    </source>
</evidence>
<feature type="site" description="Essential for catalytic activity" evidence="14">
    <location>
        <position position="164"/>
    </location>
</feature>
<dbReference type="SUPFAM" id="SSF55821">
    <property type="entry name" value="YrdC/RibB"/>
    <property type="match status" value="1"/>
</dbReference>
<comment type="pathway">
    <text evidence="4 14">Cofactor biosynthesis; riboflavin biosynthesis; 2-hydroxy-3-oxobutyl phosphate from D-ribulose 5-phosphate: step 1/1.</text>
</comment>
<sequence length="403" mass="44604">MTITEKIKQAITALKAGQLIIVADDANREAEGDLVGFGSFASPENVNFMTQHARGLLCAPIGREIAKKLDLLPMVTHNTERYGTAFTVSVDHKTTSTGISAFDRAKTIQALAAADSQATDFERPGHIFPLIAEDDGVLKRRGHTEAAIDLTRIAKVTPVAYICEIMKADGHMARYQNLQQLAKDWDLPLITIEEITAYRQLLQTNTQASPVTEQVEVKLPTAQGDFKLRLYTEADGTEDLVLIKGEPWQVKAPFVRVHSECLTGEVFESHRCDCGEQLDKAMAMIEEQGAGAIIYLRQEGRGIGLLNKLKAYALQEQGLDTYEANERLGFAPDARDYSVAAEILDQLGLSKIQLLTNNPDKIKALEAHGIEVVKRIPLETTVYAENYGYLTTKKNKFHHQLVL</sequence>
<protein>
    <recommendedName>
        <fullName evidence="13 14">Multifunctional fusion protein</fullName>
    </recommendedName>
    <domain>
        <recommendedName>
            <fullName evidence="13">GTP cyclohydrolase-2</fullName>
            <ecNumber evidence="13">3.5.4.25</ecNumber>
        </recommendedName>
        <alternativeName>
            <fullName evidence="13">GTP cyclohydrolase II</fullName>
        </alternativeName>
    </domain>
    <domain>
        <recommendedName>
            <fullName evidence="14">3,4-dihydroxy-2-butanone 4-phosphate synthase</fullName>
            <shortName evidence="14">DHBP synthase</shortName>
            <ecNumber evidence="14">4.1.99.12</ecNumber>
        </recommendedName>
    </domain>
</protein>
<feature type="binding site" evidence="13">
    <location>
        <position position="272"/>
    </location>
    <ligand>
        <name>Zn(2+)</name>
        <dbReference type="ChEBI" id="CHEBI:29105"/>
        <note>catalytic</note>
    </ligand>
</feature>
<reference evidence="17" key="1">
    <citation type="journal article" date="2019" name="Int. J. Syst. Evol. Microbiol.">
        <title>The Global Catalogue of Microorganisms (GCM) 10K type strain sequencing project: providing services to taxonomists for standard genome sequencing and annotation.</title>
        <authorList>
            <consortium name="The Broad Institute Genomics Platform"/>
            <consortium name="The Broad Institute Genome Sequencing Center for Infectious Disease"/>
            <person name="Wu L."/>
            <person name="Ma J."/>
        </authorList>
    </citation>
    <scope>NUCLEOTIDE SEQUENCE [LARGE SCALE GENOMIC DNA]</scope>
    <source>
        <strain evidence="17">CCM 8896</strain>
    </source>
</reference>
<dbReference type="InterPro" id="IPR032677">
    <property type="entry name" value="GTP_cyclohydro_II"/>
</dbReference>
<feature type="binding site" evidence="13">
    <location>
        <begin position="256"/>
        <end position="260"/>
    </location>
    <ligand>
        <name>GTP</name>
        <dbReference type="ChEBI" id="CHEBI:37565"/>
    </ligand>
</feature>
<dbReference type="EC" id="4.1.99.12" evidence="14"/>
<dbReference type="InterPro" id="IPR017945">
    <property type="entry name" value="DHBP_synth_RibB-like_a/b_dom"/>
</dbReference>
<keyword evidence="11 13" id="KW-0342">GTP-binding</keyword>
<evidence type="ECO:0000313" key="16">
    <source>
        <dbReference type="EMBL" id="MFD1670613.1"/>
    </source>
</evidence>
<dbReference type="HAMAP" id="MF_00180">
    <property type="entry name" value="RibB"/>
    <property type="match status" value="1"/>
</dbReference>
<keyword evidence="14" id="KW-0460">Magnesium</keyword>
<evidence type="ECO:0000256" key="10">
    <source>
        <dbReference type="ARBA" id="ARBA00022833"/>
    </source>
</evidence>
<comment type="cofactor">
    <cofactor evidence="13">
        <name>Zn(2+)</name>
        <dbReference type="ChEBI" id="CHEBI:29105"/>
    </cofactor>
    <text evidence="13">Binds 1 zinc ion per subunit.</text>
</comment>
<dbReference type="NCBIfam" id="TIGR00506">
    <property type="entry name" value="ribB"/>
    <property type="match status" value="1"/>
</dbReference>
<dbReference type="EC" id="3.5.4.25" evidence="13"/>
<comment type="catalytic activity">
    <reaction evidence="12 13">
        <text>GTP + 4 H2O = 2,5-diamino-6-hydroxy-4-(5-phosphoribosylamino)-pyrimidine + formate + 2 phosphate + 3 H(+)</text>
        <dbReference type="Rhea" id="RHEA:23704"/>
        <dbReference type="ChEBI" id="CHEBI:15377"/>
        <dbReference type="ChEBI" id="CHEBI:15378"/>
        <dbReference type="ChEBI" id="CHEBI:15740"/>
        <dbReference type="ChEBI" id="CHEBI:37565"/>
        <dbReference type="ChEBI" id="CHEBI:43474"/>
        <dbReference type="ChEBI" id="CHEBI:58614"/>
        <dbReference type="EC" id="3.5.4.25"/>
    </reaction>
</comment>
<dbReference type="Pfam" id="PF00925">
    <property type="entry name" value="GTP_cyclohydro2"/>
    <property type="match status" value="1"/>
</dbReference>
<feature type="domain" description="GTP cyclohydrolase II" evidence="15">
    <location>
        <begin position="214"/>
        <end position="377"/>
    </location>
</feature>
<keyword evidence="14" id="KW-0456">Lyase</keyword>
<dbReference type="Gene3D" id="3.40.50.10990">
    <property type="entry name" value="GTP cyclohydrolase II"/>
    <property type="match status" value="1"/>
</dbReference>
<evidence type="ECO:0000256" key="6">
    <source>
        <dbReference type="ARBA" id="ARBA00022619"/>
    </source>
</evidence>
<feature type="binding site" evidence="14">
    <location>
        <position position="143"/>
    </location>
    <ligand>
        <name>Mg(2+)</name>
        <dbReference type="ChEBI" id="CHEBI:18420"/>
        <label>2</label>
    </ligand>
</feature>
<evidence type="ECO:0000259" key="15">
    <source>
        <dbReference type="Pfam" id="PF00925"/>
    </source>
</evidence>
<comment type="pathway">
    <text evidence="3 13">Cofactor biosynthesis; riboflavin biosynthesis; 5-amino-6-(D-ribitylamino)uracil from GTP: step 1/4.</text>
</comment>
<name>A0ABW4J4V7_9LACO</name>
<dbReference type="EMBL" id="JBHTOP010000002">
    <property type="protein sequence ID" value="MFD1670613.1"/>
    <property type="molecule type" value="Genomic_DNA"/>
</dbReference>
<keyword evidence="6 14" id="KW-0686">Riboflavin biosynthesis</keyword>
<feature type="binding site" evidence="13">
    <location>
        <begin position="299"/>
        <end position="301"/>
    </location>
    <ligand>
        <name>GTP</name>
        <dbReference type="ChEBI" id="CHEBI:37565"/>
    </ligand>
</feature>
<gene>
    <name evidence="13 16" type="primary">ribA</name>
    <name evidence="14" type="synonym">ribB</name>
    <name evidence="16" type="ORF">ACFQ5M_00730</name>
</gene>
<dbReference type="HAMAP" id="MF_00179">
    <property type="entry name" value="RibA"/>
    <property type="match status" value="1"/>
</dbReference>
<keyword evidence="9 13" id="KW-0378">Hydrolase</keyword>
<feature type="binding site" evidence="13">
    <location>
        <position position="361"/>
    </location>
    <ligand>
        <name>GTP</name>
        <dbReference type="ChEBI" id="CHEBI:37565"/>
    </ligand>
</feature>
<keyword evidence="8 13" id="KW-0547">Nucleotide-binding</keyword>
<feature type="binding site" evidence="13">
    <location>
        <position position="321"/>
    </location>
    <ligand>
        <name>GTP</name>
        <dbReference type="ChEBI" id="CHEBI:37565"/>
    </ligand>
</feature>
<comment type="function">
    <text evidence="13">Catalyzes the conversion of GTP to 2,5-diamino-6-ribosylamino-4(3H)-pyrimidinone 5'-phosphate (DARP), formate and pyrophosphate.</text>
</comment>
<comment type="catalytic activity">
    <reaction evidence="1 14">
        <text>D-ribulose 5-phosphate = (2S)-2-hydroxy-3-oxobutyl phosphate + formate + H(+)</text>
        <dbReference type="Rhea" id="RHEA:18457"/>
        <dbReference type="ChEBI" id="CHEBI:15378"/>
        <dbReference type="ChEBI" id="CHEBI:15740"/>
        <dbReference type="ChEBI" id="CHEBI:58121"/>
        <dbReference type="ChEBI" id="CHEBI:58830"/>
        <dbReference type="EC" id="4.1.99.12"/>
    </reaction>
</comment>
<feature type="binding site" evidence="14">
    <location>
        <position position="33"/>
    </location>
    <ligand>
        <name>D-ribulose 5-phosphate</name>
        <dbReference type="ChEBI" id="CHEBI:58121"/>
    </ligand>
</feature>
<accession>A0ABW4J4V7</accession>
<dbReference type="NCBIfam" id="TIGR00505">
    <property type="entry name" value="ribA"/>
    <property type="match status" value="1"/>
</dbReference>
<dbReference type="InterPro" id="IPR036144">
    <property type="entry name" value="RibA-like_sf"/>
</dbReference>
<keyword evidence="17" id="KW-1185">Reference proteome</keyword>
<dbReference type="NCBIfam" id="NF001591">
    <property type="entry name" value="PRK00393.1"/>
    <property type="match status" value="1"/>
</dbReference>
<feature type="binding site" evidence="14">
    <location>
        <begin position="140"/>
        <end position="144"/>
    </location>
    <ligand>
        <name>D-ribulose 5-phosphate</name>
        <dbReference type="ChEBI" id="CHEBI:58121"/>
    </ligand>
</feature>
<feature type="binding site" evidence="13">
    <location>
        <position position="277"/>
    </location>
    <ligand>
        <name>GTP</name>
        <dbReference type="ChEBI" id="CHEBI:37565"/>
    </ligand>
</feature>
<keyword evidence="14" id="KW-0464">Manganese</keyword>
<evidence type="ECO:0000256" key="12">
    <source>
        <dbReference type="ARBA" id="ARBA00049295"/>
    </source>
</evidence>
<feature type="binding site" evidence="13">
    <location>
        <position position="261"/>
    </location>
    <ligand>
        <name>Zn(2+)</name>
        <dbReference type="ChEBI" id="CHEBI:29105"/>
        <note>catalytic</note>
    </ligand>
</feature>
<dbReference type="GO" id="GO:0003935">
    <property type="term" value="F:GTP cyclohydrolase II activity"/>
    <property type="evidence" value="ECO:0007669"/>
    <property type="project" value="UniProtKB-EC"/>
</dbReference>
<feature type="binding site" evidence="13">
    <location>
        <position position="274"/>
    </location>
    <ligand>
        <name>Zn(2+)</name>
        <dbReference type="ChEBI" id="CHEBI:29105"/>
        <note>catalytic</note>
    </ligand>
</feature>
<evidence type="ECO:0000256" key="7">
    <source>
        <dbReference type="ARBA" id="ARBA00022723"/>
    </source>
</evidence>
<feature type="site" description="Essential for catalytic activity" evidence="14">
    <location>
        <position position="126"/>
    </location>
</feature>
<feature type="binding site" evidence="13">
    <location>
        <position position="356"/>
    </location>
    <ligand>
        <name>GTP</name>
        <dbReference type="ChEBI" id="CHEBI:37565"/>
    </ligand>
</feature>
<comment type="similarity">
    <text evidence="5">In the N-terminal section; belongs to the DHBP synthase family.</text>
</comment>
<dbReference type="SUPFAM" id="SSF142695">
    <property type="entry name" value="RibA-like"/>
    <property type="match status" value="1"/>
</dbReference>
<comment type="cofactor">
    <cofactor evidence="14">
        <name>Mg(2+)</name>
        <dbReference type="ChEBI" id="CHEBI:18420"/>
    </cofactor>
    <cofactor evidence="14">
        <name>Mn(2+)</name>
        <dbReference type="ChEBI" id="CHEBI:29035"/>
    </cofactor>
    <text evidence="14">Binds 2 divalent metal cations per subunit. Magnesium or manganese.</text>
</comment>
<comment type="similarity">
    <text evidence="14">Belongs to the DHBP synthase family.</text>
</comment>
<dbReference type="InterPro" id="IPR000422">
    <property type="entry name" value="DHBP_synthase_RibB"/>
</dbReference>
<dbReference type="RefSeq" id="WP_125712539.1">
    <property type="nucleotide sequence ID" value="NZ_JBHTOP010000002.1"/>
</dbReference>
<evidence type="ECO:0000256" key="11">
    <source>
        <dbReference type="ARBA" id="ARBA00023134"/>
    </source>
</evidence>
<evidence type="ECO:0000256" key="2">
    <source>
        <dbReference type="ARBA" id="ARBA00002284"/>
    </source>
</evidence>
<evidence type="ECO:0000256" key="13">
    <source>
        <dbReference type="HAMAP-Rule" id="MF_00179"/>
    </source>
</evidence>
<dbReference type="Pfam" id="PF00926">
    <property type="entry name" value="DHBP_synthase"/>
    <property type="match status" value="1"/>
</dbReference>
<dbReference type="CDD" id="cd00641">
    <property type="entry name" value="GTP_cyclohydro2"/>
    <property type="match status" value="1"/>
</dbReference>
<evidence type="ECO:0000256" key="9">
    <source>
        <dbReference type="ARBA" id="ARBA00022801"/>
    </source>
</evidence>
<feature type="active site" description="Nucleophile" evidence="13">
    <location>
        <position position="335"/>
    </location>
</feature>
<comment type="similarity">
    <text evidence="13">Belongs to the GTP cyclohydrolase II family.</text>
</comment>
<organism evidence="16 17">
    <name type="scientific">Agrilactobacillus yilanensis</name>
    <dbReference type="NCBI Taxonomy" id="2485997"/>
    <lineage>
        <taxon>Bacteria</taxon>
        <taxon>Bacillati</taxon>
        <taxon>Bacillota</taxon>
        <taxon>Bacilli</taxon>
        <taxon>Lactobacillales</taxon>
        <taxon>Lactobacillaceae</taxon>
        <taxon>Agrilactobacillus</taxon>
    </lineage>
</organism>
<evidence type="ECO:0000256" key="1">
    <source>
        <dbReference type="ARBA" id="ARBA00000141"/>
    </source>
</evidence>
<evidence type="ECO:0000256" key="3">
    <source>
        <dbReference type="ARBA" id="ARBA00004853"/>
    </source>
</evidence>
<feature type="binding site" evidence="14">
    <location>
        <begin position="28"/>
        <end position="29"/>
    </location>
    <ligand>
        <name>D-ribulose 5-phosphate</name>
        <dbReference type="ChEBI" id="CHEBI:58121"/>
    </ligand>
</feature>
<dbReference type="Gene3D" id="3.90.870.10">
    <property type="entry name" value="DHBP synthase"/>
    <property type="match status" value="1"/>
</dbReference>
<keyword evidence="7 14" id="KW-0479">Metal-binding</keyword>
<comment type="caution">
    <text evidence="16">The sequence shown here is derived from an EMBL/GenBank/DDBJ whole genome shotgun (WGS) entry which is preliminary data.</text>
</comment>
<dbReference type="Proteomes" id="UP001597267">
    <property type="component" value="Unassembled WGS sequence"/>
</dbReference>
<dbReference type="PANTHER" id="PTHR21327:SF18">
    <property type="entry name" value="3,4-DIHYDROXY-2-BUTANONE 4-PHOSPHATE SYNTHASE"/>
    <property type="match status" value="1"/>
</dbReference>
<comment type="function">
    <text evidence="2 14">Catalyzes the conversion of D-ribulose 5-phosphate to formate and 3,4-dihydroxy-2-butanone 4-phosphate.</text>
</comment>
<evidence type="ECO:0000256" key="14">
    <source>
        <dbReference type="HAMAP-Rule" id="MF_00180"/>
    </source>
</evidence>
<dbReference type="PIRSF" id="PIRSF001259">
    <property type="entry name" value="RibA"/>
    <property type="match status" value="1"/>
</dbReference>
<dbReference type="PANTHER" id="PTHR21327">
    <property type="entry name" value="GTP CYCLOHYDROLASE II-RELATED"/>
    <property type="match status" value="1"/>
</dbReference>
<keyword evidence="10 13" id="KW-0862">Zinc</keyword>
<feature type="binding site" evidence="14">
    <location>
        <position position="29"/>
    </location>
    <ligand>
        <name>Mg(2+)</name>
        <dbReference type="ChEBI" id="CHEBI:18420"/>
        <label>1</label>
    </ligand>
</feature>
<comment type="subunit">
    <text evidence="14">Homodimer.</text>
</comment>
<dbReference type="InterPro" id="IPR000926">
    <property type="entry name" value="RibA"/>
</dbReference>
<evidence type="ECO:0000313" key="17">
    <source>
        <dbReference type="Proteomes" id="UP001597267"/>
    </source>
</evidence>
<evidence type="ECO:0000256" key="4">
    <source>
        <dbReference type="ARBA" id="ARBA00004904"/>
    </source>
</evidence>
<evidence type="ECO:0000256" key="5">
    <source>
        <dbReference type="ARBA" id="ARBA00005520"/>
    </source>
</evidence>
<feature type="binding site" evidence="14">
    <location>
        <position position="29"/>
    </location>
    <ligand>
        <name>Mg(2+)</name>
        <dbReference type="ChEBI" id="CHEBI:18420"/>
        <label>2</label>
    </ligand>
</feature>